<organism evidence="1 2">
    <name type="scientific">Steroidobacter flavus</name>
    <dbReference type="NCBI Taxonomy" id="1842136"/>
    <lineage>
        <taxon>Bacteria</taxon>
        <taxon>Pseudomonadati</taxon>
        <taxon>Pseudomonadota</taxon>
        <taxon>Gammaproteobacteria</taxon>
        <taxon>Steroidobacterales</taxon>
        <taxon>Steroidobacteraceae</taxon>
        <taxon>Steroidobacter</taxon>
    </lineage>
</organism>
<evidence type="ECO:0000313" key="2">
    <source>
        <dbReference type="Proteomes" id="UP001595904"/>
    </source>
</evidence>
<accession>A0ABV8SPQ2</accession>
<dbReference type="SUPFAM" id="SSF63829">
    <property type="entry name" value="Calcium-dependent phosphotriesterase"/>
    <property type="match status" value="1"/>
</dbReference>
<reference evidence="2" key="1">
    <citation type="journal article" date="2019" name="Int. J. Syst. Evol. Microbiol.">
        <title>The Global Catalogue of Microorganisms (GCM) 10K type strain sequencing project: providing services to taxonomists for standard genome sequencing and annotation.</title>
        <authorList>
            <consortium name="The Broad Institute Genomics Platform"/>
            <consortium name="The Broad Institute Genome Sequencing Center for Infectious Disease"/>
            <person name="Wu L."/>
            <person name="Ma J."/>
        </authorList>
    </citation>
    <scope>NUCLEOTIDE SEQUENCE [LARGE SCALE GENOMIC DNA]</scope>
    <source>
        <strain evidence="2">CGMCC 1.10759</strain>
    </source>
</reference>
<dbReference type="PROSITE" id="PS51318">
    <property type="entry name" value="TAT"/>
    <property type="match status" value="1"/>
</dbReference>
<proteinExistence type="predicted"/>
<dbReference type="InterPro" id="IPR006311">
    <property type="entry name" value="TAT_signal"/>
</dbReference>
<dbReference type="Proteomes" id="UP001595904">
    <property type="component" value="Unassembled WGS sequence"/>
</dbReference>
<sequence length="479" mass="50795">MTDQSREPGTDDVRPVANRREFIRNGVVGAASISFAAMLARREVSAAELPYSDDYGPVAPVNDLTTGLPLIALPAGFTYRSYGWSGQPMADGQRTPGAHDGMAVVAAKGSQIVMVRNHEQGTGGVAFNAPAAYDPTYARGGTTNVLFDTATGKFVSSYASLTGTVRNCAGGRTPWGSWLSCEEAGDVSPAGVRHGWIFEVPGYGAATGQPLRAMGKSEWEAVAVDPATGIVYQTEDVTPSAFYKFVPNQYGKLHLGGTLFAMKVAGTDNFNFSGLNGVYVDHPAGTTWNVEWVQVTDVEAINGRVYNSAPGRAAFARLEGAYYDSGKIYFVSTSGGTARQGQVYCYDPRRETLTIVFNSTGAGVSNAEVNMPDNIAVSPRGGIVLCEDGGNSIQRLRGLTQTGGTFIFAENRMNFTAAQLQQADAALNAGGQVAALIPPGNYTNTEWCGATFFEKWMFVNLQTPGITLAITGPWDNGAL</sequence>
<dbReference type="RefSeq" id="WP_380596362.1">
    <property type="nucleotide sequence ID" value="NZ_JBHSDU010000003.1"/>
</dbReference>
<dbReference type="PANTHER" id="PTHR35399:SF4">
    <property type="entry name" value="MEMBRANE PROTEIN"/>
    <property type="match status" value="1"/>
</dbReference>
<comment type="caution">
    <text evidence="1">The sequence shown here is derived from an EMBL/GenBank/DDBJ whole genome shotgun (WGS) entry which is preliminary data.</text>
</comment>
<dbReference type="Pfam" id="PF05787">
    <property type="entry name" value="PhoX"/>
    <property type="match status" value="1"/>
</dbReference>
<dbReference type="EMBL" id="JBHSDU010000003">
    <property type="protein sequence ID" value="MFC4309305.1"/>
    <property type="molecule type" value="Genomic_DNA"/>
</dbReference>
<name>A0ABV8SPQ2_9GAMM</name>
<protein>
    <submittedName>
        <fullName evidence="1">Alkaline phosphatase PhoX</fullName>
    </submittedName>
</protein>
<dbReference type="InterPro" id="IPR008557">
    <property type="entry name" value="PhoX"/>
</dbReference>
<dbReference type="PANTHER" id="PTHR35399">
    <property type="entry name" value="SLR8030 PROTEIN"/>
    <property type="match status" value="1"/>
</dbReference>
<keyword evidence="2" id="KW-1185">Reference proteome</keyword>
<evidence type="ECO:0000313" key="1">
    <source>
        <dbReference type="EMBL" id="MFC4309305.1"/>
    </source>
</evidence>
<gene>
    <name evidence="1" type="ORF">ACFPN2_09455</name>
</gene>